<feature type="region of interest" description="Adenylyl removase" evidence="7">
    <location>
        <begin position="1"/>
        <end position="515"/>
    </location>
</feature>
<dbReference type="InterPro" id="IPR013546">
    <property type="entry name" value="PII_UdlTrfase/GS_AdlTrfase"/>
</dbReference>
<evidence type="ECO:0000256" key="7">
    <source>
        <dbReference type="HAMAP-Rule" id="MF_00802"/>
    </source>
</evidence>
<dbReference type="CDD" id="cd05401">
    <property type="entry name" value="NT_GlnE_GlnD_like"/>
    <property type="match status" value="2"/>
</dbReference>
<dbReference type="GO" id="GO:0005524">
    <property type="term" value="F:ATP binding"/>
    <property type="evidence" value="ECO:0007669"/>
    <property type="project" value="UniProtKB-UniRule"/>
</dbReference>
<dbReference type="GO" id="GO:0000820">
    <property type="term" value="P:regulation of glutamine family amino acid metabolic process"/>
    <property type="evidence" value="ECO:0007669"/>
    <property type="project" value="UniProtKB-UniRule"/>
</dbReference>
<keyword evidence="1 7" id="KW-0808">Transferase</keyword>
<accession>A0A5J6V4Y5</accession>
<dbReference type="SUPFAM" id="SSF81301">
    <property type="entry name" value="Nucleotidyltransferase"/>
    <property type="match status" value="2"/>
</dbReference>
<proteinExistence type="inferred from homology"/>
<dbReference type="GO" id="GO:0000287">
    <property type="term" value="F:magnesium ion binding"/>
    <property type="evidence" value="ECO:0007669"/>
    <property type="project" value="UniProtKB-UniRule"/>
</dbReference>
<dbReference type="Pfam" id="PF08335">
    <property type="entry name" value="GlnD_UR_UTase"/>
    <property type="match status" value="2"/>
</dbReference>
<dbReference type="PANTHER" id="PTHR30621:SF0">
    <property type="entry name" value="BIFUNCTIONAL GLUTAMINE SYNTHETASE ADENYLYLTRANSFERASE_ADENYLYL-REMOVING ENZYME"/>
    <property type="match status" value="1"/>
</dbReference>
<evidence type="ECO:0000256" key="5">
    <source>
        <dbReference type="ARBA" id="ARBA00022842"/>
    </source>
</evidence>
<comment type="similarity">
    <text evidence="7">Belongs to the GlnE family.</text>
</comment>
<dbReference type="KEGG" id="serw:FY030_09030"/>
<evidence type="ECO:0000256" key="2">
    <source>
        <dbReference type="ARBA" id="ARBA00022695"/>
    </source>
</evidence>
<feature type="region of interest" description="Disordered" evidence="8">
    <location>
        <begin position="1021"/>
        <end position="1115"/>
    </location>
</feature>
<dbReference type="EC" id="2.7.7.89" evidence="7"/>
<protein>
    <recommendedName>
        <fullName evidence="7">Bifunctional glutamine synthetase adenylyltransferase/adenylyl-removing enzyme</fullName>
    </recommendedName>
    <alternativeName>
        <fullName evidence="7">ATP:glutamine synthetase adenylyltransferase</fullName>
    </alternativeName>
    <alternativeName>
        <fullName evidence="7">ATase</fullName>
    </alternativeName>
    <domain>
        <recommendedName>
            <fullName evidence="7">Glutamine synthetase adenylyl-L-tyrosine phosphorylase</fullName>
            <ecNumber evidence="7">2.7.7.89</ecNumber>
        </recommendedName>
        <alternativeName>
            <fullName evidence="7">Adenylyl removase</fullName>
            <shortName evidence="7">AR</shortName>
            <shortName evidence="7">AT-N</shortName>
        </alternativeName>
    </domain>
    <domain>
        <recommendedName>
            <fullName evidence="7">Glutamine synthetase adenylyl transferase</fullName>
            <ecNumber evidence="7">2.7.7.42</ecNumber>
        </recommendedName>
        <alternativeName>
            <fullName evidence="7">Adenylyl transferase</fullName>
            <shortName evidence="7">AT</shortName>
            <shortName evidence="7">AT-C</shortName>
        </alternativeName>
    </domain>
</protein>
<evidence type="ECO:0000256" key="1">
    <source>
        <dbReference type="ARBA" id="ARBA00022679"/>
    </source>
</evidence>
<feature type="domain" description="Glutamate-ammonia ligase adenylyltransferase repeated" evidence="9">
    <location>
        <begin position="616"/>
        <end position="851"/>
    </location>
</feature>
<comment type="catalytic activity">
    <reaction evidence="7">
        <text>[glutamine synthetase]-O(4)-(5'-adenylyl)-L-tyrosine + phosphate = [glutamine synthetase]-L-tyrosine + ADP</text>
        <dbReference type="Rhea" id="RHEA:43716"/>
        <dbReference type="Rhea" id="RHEA-COMP:10660"/>
        <dbReference type="Rhea" id="RHEA-COMP:10661"/>
        <dbReference type="ChEBI" id="CHEBI:43474"/>
        <dbReference type="ChEBI" id="CHEBI:46858"/>
        <dbReference type="ChEBI" id="CHEBI:83624"/>
        <dbReference type="ChEBI" id="CHEBI:456216"/>
        <dbReference type="EC" id="2.7.7.89"/>
    </reaction>
</comment>
<feature type="domain" description="Glutamate-ammonia ligase adenylyltransferase repeated" evidence="9">
    <location>
        <begin position="121"/>
        <end position="349"/>
    </location>
</feature>
<keyword evidence="3 7" id="KW-0547">Nucleotide-binding</keyword>
<comment type="cofactor">
    <cofactor evidence="7">
        <name>Mg(2+)</name>
        <dbReference type="ChEBI" id="CHEBI:18420"/>
    </cofactor>
</comment>
<keyword evidence="5 7" id="KW-0460">Magnesium</keyword>
<dbReference type="SUPFAM" id="SSF81593">
    <property type="entry name" value="Nucleotidyltransferase substrate binding subunit/domain"/>
    <property type="match status" value="2"/>
</dbReference>
<feature type="compositionally biased region" description="Low complexity" evidence="8">
    <location>
        <begin position="1057"/>
        <end position="1077"/>
    </location>
</feature>
<dbReference type="Proteomes" id="UP000326546">
    <property type="component" value="Chromosome"/>
</dbReference>
<comment type="catalytic activity">
    <reaction evidence="7">
        <text>[glutamine synthetase]-L-tyrosine + ATP = [glutamine synthetase]-O(4)-(5'-adenylyl)-L-tyrosine + diphosphate</text>
        <dbReference type="Rhea" id="RHEA:18589"/>
        <dbReference type="Rhea" id="RHEA-COMP:10660"/>
        <dbReference type="Rhea" id="RHEA-COMP:10661"/>
        <dbReference type="ChEBI" id="CHEBI:30616"/>
        <dbReference type="ChEBI" id="CHEBI:33019"/>
        <dbReference type="ChEBI" id="CHEBI:46858"/>
        <dbReference type="ChEBI" id="CHEBI:83624"/>
        <dbReference type="EC" id="2.7.7.42"/>
    </reaction>
</comment>
<organism evidence="11 12">
    <name type="scientific">Ornithinimicrobium pratense</name>
    <dbReference type="NCBI Taxonomy" id="2593973"/>
    <lineage>
        <taxon>Bacteria</taxon>
        <taxon>Bacillati</taxon>
        <taxon>Actinomycetota</taxon>
        <taxon>Actinomycetes</taxon>
        <taxon>Micrococcales</taxon>
        <taxon>Ornithinimicrobiaceae</taxon>
        <taxon>Ornithinimicrobium</taxon>
    </lineage>
</organism>
<evidence type="ECO:0000313" key="12">
    <source>
        <dbReference type="Proteomes" id="UP000326546"/>
    </source>
</evidence>
<evidence type="ECO:0000256" key="8">
    <source>
        <dbReference type="SAM" id="MobiDB-lite"/>
    </source>
</evidence>
<feature type="domain" description="PII-uridylyltransferase/Glutamine-synthetase adenylyltransferase" evidence="10">
    <location>
        <begin position="371"/>
        <end position="511"/>
    </location>
</feature>
<keyword evidence="2 7" id="KW-0548">Nucleotidyltransferase</keyword>
<evidence type="ECO:0000313" key="11">
    <source>
        <dbReference type="EMBL" id="QFG68828.1"/>
    </source>
</evidence>
<dbReference type="InterPro" id="IPR005190">
    <property type="entry name" value="GlnE_rpt_dom"/>
</dbReference>
<dbReference type="NCBIfam" id="NF010707">
    <property type="entry name" value="PRK14109.1"/>
    <property type="match status" value="1"/>
</dbReference>
<dbReference type="EC" id="2.7.7.42" evidence="7"/>
<dbReference type="OrthoDB" id="9759366at2"/>
<evidence type="ECO:0000256" key="6">
    <source>
        <dbReference type="ARBA" id="ARBA00023268"/>
    </source>
</evidence>
<dbReference type="GO" id="GO:0008882">
    <property type="term" value="F:[glutamate-ammonia-ligase] adenylyltransferase activity"/>
    <property type="evidence" value="ECO:0007669"/>
    <property type="project" value="UniProtKB-UniRule"/>
</dbReference>
<keyword evidence="6 7" id="KW-0511">Multifunctional enzyme</keyword>
<dbReference type="Gene3D" id="1.20.120.330">
    <property type="entry name" value="Nucleotidyltransferases domain 2"/>
    <property type="match status" value="2"/>
</dbReference>
<keyword evidence="4 7" id="KW-0067">ATP-binding</keyword>
<feature type="region of interest" description="Adenylyl transferase" evidence="7">
    <location>
        <begin position="523"/>
        <end position="1115"/>
    </location>
</feature>
<evidence type="ECO:0000256" key="4">
    <source>
        <dbReference type="ARBA" id="ARBA00022840"/>
    </source>
</evidence>
<name>A0A5J6V4Y5_9MICO</name>
<gene>
    <name evidence="7" type="primary">glnE</name>
    <name evidence="11" type="ORF">FY030_09030</name>
</gene>
<dbReference type="GO" id="GO:0047388">
    <property type="term" value="F:[glutamine synthetase]-adenylyl-L-tyrosine phosphorylase activity"/>
    <property type="evidence" value="ECO:0007669"/>
    <property type="project" value="UniProtKB-EC"/>
</dbReference>
<evidence type="ECO:0000256" key="3">
    <source>
        <dbReference type="ARBA" id="ARBA00022741"/>
    </source>
</evidence>
<dbReference type="HAMAP" id="MF_00802">
    <property type="entry name" value="GlnE"/>
    <property type="match status" value="1"/>
</dbReference>
<evidence type="ECO:0000259" key="9">
    <source>
        <dbReference type="Pfam" id="PF03710"/>
    </source>
</evidence>
<feature type="domain" description="PII-uridylyltransferase/Glutamine-synthetase adenylyltransferase" evidence="10">
    <location>
        <begin position="876"/>
        <end position="1017"/>
    </location>
</feature>
<dbReference type="PANTHER" id="PTHR30621">
    <property type="entry name" value="GLUTAMINE SYNTHETASE ADENYLYLTRANSFERASE"/>
    <property type="match status" value="1"/>
</dbReference>
<dbReference type="InterPro" id="IPR043519">
    <property type="entry name" value="NT_sf"/>
</dbReference>
<feature type="compositionally biased region" description="Basic and acidic residues" evidence="8">
    <location>
        <begin position="19"/>
        <end position="28"/>
    </location>
</feature>
<dbReference type="Gene3D" id="3.30.460.10">
    <property type="entry name" value="Beta Polymerase, domain 2"/>
    <property type="match status" value="2"/>
</dbReference>
<dbReference type="InterPro" id="IPR023057">
    <property type="entry name" value="GlnE"/>
</dbReference>
<sequence>MSPAVSPATHDSTARRPRGGRDQGDPDRVGQAVLARAGFSDGRRAATLLDEVAEHLRAAPGSEDLSAAQLAIELGTTADPDGALLGLVRLLDPRSSGADGDRCDEHVRPVVLAGGQGRLRLLALLGGSAALGEHLLRHPAHVADVAEPLAPEARDVVEAVQGLRGDSPEGPDALRIAYRRQLLRIACADLTSEDPVALMPAVSGALADLASAALQGAVLLARAETPGEEGVDFTVIGMGKTGGRELNYISDVDVIFLAAPRQGTAEEEVTQVGTSLASAVMRICGQSTDEGTLWQVDAALRPEGQRGPLIRSLRSHKEYYERWAKTWEFQALLKARVVAGDPGPGKAWLEMVTPLVWEAAGRENFVEDVQAMRRRVEQHVKKQEADRQLKLGPGGLRDIEFSVQLLQLVHGRTDETLRSGSTLEALRALTDGGYVGRDDLKVLDPAYRLLRTLEHRVQLHRMRRTHLMPTAEADLRRLGRSLGERGEADRAVLARWRSVQRDVRRLHERLFYRPLLSAVARLSTDEATLSPEAARVRLAALGFQDPAGAMQHLVSLTEGVSRRATIQRHLLPVMLSWFADGADPDSGLLAFRRISDKLGTTHWYLGMLRDEGTAAQRLARVLSSSRYAVDLLIRSPETVALLGDEGAFVAPDKNTVLARMTTAARRRATPEEAFAALRSVRARELVRIVLGDVTAGWAGETVRSALSDLTEAYLDVALEVAQRGVLERRGEDAATRMLVVGMGRLGGREVGYASDADVLFVHDPLPGADPEVAGAQATEIVSGLRQGLAGAGPDPVLELDASLRPEGKGGPIVRSLEGYRSYYERWSAGWESQALLRARPVAGDPELGERFVDLIEPLRWPEDGISGAAVREIRKLKARMEAERLPRGADPRTHLKLGLGGLSDVEWVIQLLQLQHAHAHPGLRTPGTVEALQAAAEAGLMSRQDAGQLLDAWRMASQLRDAGIVWRGRPVDSVPSDARDAEGMARVMLHEAGRGGELAQDWRRVARRARVVVERLFYGDRPPRVGASAETGSHQPPRRFGATRPADTRGGGGGFGRPQTPTGRPHAAPFGTGAFGRPRPPGPTTRRPGVENPLTPEEDQDPDRRGRPGGAPDDP</sequence>
<reference evidence="11 12" key="1">
    <citation type="submission" date="2019-09" db="EMBL/GenBank/DDBJ databases">
        <title>Serinicoccus pratensis sp. nov., isolated from meadow soil.</title>
        <authorList>
            <person name="Zhang W."/>
        </authorList>
    </citation>
    <scope>NUCLEOTIDE SEQUENCE [LARGE SCALE GENOMIC DNA]</scope>
    <source>
        <strain evidence="11 12">W204</strain>
    </source>
</reference>
<comment type="function">
    <text evidence="7">Involved in the regulation of glutamine synthetase GlnA, a key enzyme in the process to assimilate ammonia. When cellular nitrogen levels are high, the C-terminal adenylyl transferase (AT) inactivates GlnA by covalent transfer of an adenylyl group from ATP to specific tyrosine residue of GlnA, thus reducing its activity. Conversely, when nitrogen levels are low, the N-terminal adenylyl removase (AR) activates GlnA by removing the adenylyl group by phosphorolysis, increasing its activity. The regulatory region of GlnE binds the signal transduction protein PII (GlnB) which indicates the nitrogen status of the cell.</text>
</comment>
<dbReference type="AlphaFoldDB" id="A0A5J6V4Y5"/>
<feature type="region of interest" description="Disordered" evidence="8">
    <location>
        <begin position="1"/>
        <end position="29"/>
    </location>
</feature>
<evidence type="ECO:0000259" key="10">
    <source>
        <dbReference type="Pfam" id="PF08335"/>
    </source>
</evidence>
<dbReference type="Pfam" id="PF03710">
    <property type="entry name" value="GlnE"/>
    <property type="match status" value="2"/>
</dbReference>
<dbReference type="EMBL" id="CP044427">
    <property type="protein sequence ID" value="QFG68828.1"/>
    <property type="molecule type" value="Genomic_DNA"/>
</dbReference>
<dbReference type="GO" id="GO:0005829">
    <property type="term" value="C:cytosol"/>
    <property type="evidence" value="ECO:0007669"/>
    <property type="project" value="TreeGrafter"/>
</dbReference>
<keyword evidence="12" id="KW-1185">Reference proteome</keyword>